<gene>
    <name evidence="2" type="ORF">FGO68_gene5809</name>
</gene>
<keyword evidence="1" id="KW-1133">Transmembrane helix</keyword>
<comment type="caution">
    <text evidence="2">The sequence shown here is derived from an EMBL/GenBank/DDBJ whole genome shotgun (WGS) entry which is preliminary data.</text>
</comment>
<evidence type="ECO:0008006" key="4">
    <source>
        <dbReference type="Google" id="ProtNLM"/>
    </source>
</evidence>
<evidence type="ECO:0000313" key="2">
    <source>
        <dbReference type="EMBL" id="TNV74816.1"/>
    </source>
</evidence>
<dbReference type="Proteomes" id="UP000785679">
    <property type="component" value="Unassembled WGS sequence"/>
</dbReference>
<keyword evidence="1" id="KW-0812">Transmembrane</keyword>
<feature type="transmembrane region" description="Helical" evidence="1">
    <location>
        <begin position="34"/>
        <end position="52"/>
    </location>
</feature>
<evidence type="ECO:0000256" key="1">
    <source>
        <dbReference type="SAM" id="Phobius"/>
    </source>
</evidence>
<sequence>MSSEALHHVDLCSQTIWSCLKTHQRITQITGYQALRALYILGGTIFLISISLKGETLIQYKKEKSKQLLRQIVLSSKIEGLSLKLIEGKILLLMSLRIHLQIQFNTLQSGMTSSMTTAHIFQMTQIATIPIFS</sequence>
<reference evidence="2" key="1">
    <citation type="submission" date="2019-06" db="EMBL/GenBank/DDBJ databases">
        <authorList>
            <person name="Zheng W."/>
        </authorList>
    </citation>
    <scope>NUCLEOTIDE SEQUENCE</scope>
    <source>
        <strain evidence="2">QDHG01</strain>
    </source>
</reference>
<dbReference type="AlphaFoldDB" id="A0A8J8NHV0"/>
<organism evidence="2 3">
    <name type="scientific">Halteria grandinella</name>
    <dbReference type="NCBI Taxonomy" id="5974"/>
    <lineage>
        <taxon>Eukaryota</taxon>
        <taxon>Sar</taxon>
        <taxon>Alveolata</taxon>
        <taxon>Ciliophora</taxon>
        <taxon>Intramacronucleata</taxon>
        <taxon>Spirotrichea</taxon>
        <taxon>Stichotrichia</taxon>
        <taxon>Sporadotrichida</taxon>
        <taxon>Halteriidae</taxon>
        <taxon>Halteria</taxon>
    </lineage>
</organism>
<protein>
    <recommendedName>
        <fullName evidence="4">Transmembrane protein</fullName>
    </recommendedName>
</protein>
<dbReference type="EMBL" id="RRYP01016613">
    <property type="protein sequence ID" value="TNV74816.1"/>
    <property type="molecule type" value="Genomic_DNA"/>
</dbReference>
<keyword evidence="3" id="KW-1185">Reference proteome</keyword>
<name>A0A8J8NHV0_HALGN</name>
<accession>A0A8J8NHV0</accession>
<evidence type="ECO:0000313" key="3">
    <source>
        <dbReference type="Proteomes" id="UP000785679"/>
    </source>
</evidence>
<keyword evidence="1" id="KW-0472">Membrane</keyword>
<proteinExistence type="predicted"/>